<dbReference type="Proteomes" id="UP001154322">
    <property type="component" value="Unassembled WGS sequence"/>
</dbReference>
<feature type="domain" description="DUF6094" evidence="1">
    <location>
        <begin position="3"/>
        <end position="66"/>
    </location>
</feature>
<dbReference type="EMBL" id="CALYLO010000017">
    <property type="protein sequence ID" value="CAH8249493.1"/>
    <property type="molecule type" value="Genomic_DNA"/>
</dbReference>
<reference evidence="2" key="1">
    <citation type="submission" date="2022-06" db="EMBL/GenBank/DDBJ databases">
        <authorList>
            <person name="Dietemann V."/>
            <person name="Ory F."/>
            <person name="Dainat B."/>
            <person name="Oberhansli S."/>
        </authorList>
    </citation>
    <scope>NUCLEOTIDE SEQUENCE</scope>
    <source>
        <strain evidence="2">Ena-SAMPLE-TAB-26-04-2022-14:26:32:270-5432</strain>
    </source>
</reference>
<gene>
    <name evidence="2" type="ORF">WJ0W_006678</name>
</gene>
<dbReference type="Pfam" id="PF19587">
    <property type="entry name" value="DUF6094"/>
    <property type="match status" value="1"/>
</dbReference>
<protein>
    <submittedName>
        <fullName evidence="2">DUF6094 domain-containing protein</fullName>
    </submittedName>
</protein>
<comment type="caution">
    <text evidence="2">The sequence shown here is derived from an EMBL/GenBank/DDBJ whole genome shotgun (WGS) entry which is preliminary data.</text>
</comment>
<evidence type="ECO:0000313" key="3">
    <source>
        <dbReference type="Proteomes" id="UP001154322"/>
    </source>
</evidence>
<organism evidence="2 3">
    <name type="scientific">Paenibacillus melissococcoides</name>
    <dbReference type="NCBI Taxonomy" id="2912268"/>
    <lineage>
        <taxon>Bacteria</taxon>
        <taxon>Bacillati</taxon>
        <taxon>Bacillota</taxon>
        <taxon>Bacilli</taxon>
        <taxon>Bacillales</taxon>
        <taxon>Paenibacillaceae</taxon>
        <taxon>Paenibacillus</taxon>
    </lineage>
</organism>
<keyword evidence="3" id="KW-1185">Reference proteome</keyword>
<evidence type="ECO:0000259" key="1">
    <source>
        <dbReference type="Pfam" id="PF19587"/>
    </source>
</evidence>
<evidence type="ECO:0000313" key="2">
    <source>
        <dbReference type="EMBL" id="CAH8249493.1"/>
    </source>
</evidence>
<accession>A0ABM9GCL4</accession>
<proteinExistence type="predicted"/>
<dbReference type="InterPro" id="IPR046076">
    <property type="entry name" value="DUF6094"/>
</dbReference>
<name>A0ABM9GCL4_9BACL</name>
<sequence length="226" mass="26525">MERKEKRFLRQLLQYLSVGGIFVYNIPRGRMTKDIINILVANLDDIQIYQSHDNTYHQVYTFGRKRGYHYLDRNEVQRILSLMKQGSLLERLPLLDEPIYKVNSGTATPKLFRSRNMDVDQLRDVLVESTLTRKGMEWTTPKKPSERRQPLLPDKEMHRVLRMASGKLNGKIGRGSRLHVLKGIVRKVIVESVEETEVESITTEREVYKIIFKMVDRFGNIREIHG</sequence>